<dbReference type="EMBL" id="DSJL01000011">
    <property type="protein sequence ID" value="HEF65453.1"/>
    <property type="molecule type" value="Genomic_DNA"/>
</dbReference>
<comment type="caution">
    <text evidence="1">The sequence shown here is derived from an EMBL/GenBank/DDBJ whole genome shotgun (WGS) entry which is preliminary data.</text>
</comment>
<accession>A0A7C1G3K1</accession>
<dbReference type="AlphaFoldDB" id="A0A7C1G3K1"/>
<dbReference type="PANTHER" id="PTHR38600">
    <property type="entry name" value="TRANSCRIPTIONAL REGULATORY PROTEIN"/>
    <property type="match status" value="1"/>
</dbReference>
<dbReference type="PANTHER" id="PTHR38600:SF2">
    <property type="entry name" value="SLL0088 PROTEIN"/>
    <property type="match status" value="1"/>
</dbReference>
<name>A0A7C1G3K1_THERO</name>
<dbReference type="InterPro" id="IPR036390">
    <property type="entry name" value="WH_DNA-bd_sf"/>
</dbReference>
<gene>
    <name evidence="1" type="ORF">ENP47_07635</name>
</gene>
<dbReference type="Gene3D" id="1.10.10.10">
    <property type="entry name" value="Winged helix-like DNA-binding domain superfamily/Winged helix DNA-binding domain"/>
    <property type="match status" value="1"/>
</dbReference>
<protein>
    <submittedName>
        <fullName evidence="1">Transcriptional regulator</fullName>
    </submittedName>
</protein>
<dbReference type="SUPFAM" id="SSF46785">
    <property type="entry name" value="Winged helix' DNA-binding domain"/>
    <property type="match status" value="1"/>
</dbReference>
<dbReference type="Pfam" id="PF13412">
    <property type="entry name" value="HTH_24"/>
    <property type="match status" value="1"/>
</dbReference>
<evidence type="ECO:0000313" key="1">
    <source>
        <dbReference type="EMBL" id="HEF65453.1"/>
    </source>
</evidence>
<dbReference type="InterPro" id="IPR011991">
    <property type="entry name" value="ArsR-like_HTH"/>
</dbReference>
<dbReference type="CDD" id="cd00090">
    <property type="entry name" value="HTH_ARSR"/>
    <property type="match status" value="1"/>
</dbReference>
<dbReference type="GO" id="GO:0006355">
    <property type="term" value="P:regulation of DNA-templated transcription"/>
    <property type="evidence" value="ECO:0007669"/>
    <property type="project" value="UniProtKB-ARBA"/>
</dbReference>
<proteinExistence type="predicted"/>
<organism evidence="1">
    <name type="scientific">Thermomicrobium roseum</name>
    <dbReference type="NCBI Taxonomy" id="500"/>
    <lineage>
        <taxon>Bacteria</taxon>
        <taxon>Pseudomonadati</taxon>
        <taxon>Thermomicrobiota</taxon>
        <taxon>Thermomicrobia</taxon>
        <taxon>Thermomicrobiales</taxon>
        <taxon>Thermomicrobiaceae</taxon>
        <taxon>Thermomicrobium</taxon>
    </lineage>
</organism>
<dbReference type="InterPro" id="IPR036388">
    <property type="entry name" value="WH-like_DNA-bd_sf"/>
</dbReference>
<reference evidence="1" key="1">
    <citation type="journal article" date="2020" name="mSystems">
        <title>Genome- and Community-Level Interaction Insights into Carbon Utilization and Element Cycling Functions of Hydrothermarchaeota in Hydrothermal Sediment.</title>
        <authorList>
            <person name="Zhou Z."/>
            <person name="Liu Y."/>
            <person name="Xu W."/>
            <person name="Pan J."/>
            <person name="Luo Z.H."/>
            <person name="Li M."/>
        </authorList>
    </citation>
    <scope>NUCLEOTIDE SEQUENCE [LARGE SCALE GENOMIC DNA]</scope>
    <source>
        <strain evidence="1">SpSt-222</strain>
    </source>
</reference>
<sequence length="222" mass="24995">MRQATITPDRPSTREQLLTLLKKSEGLTADQLARMLGITSMAVRKHLTALERDGLVTTSLLRRKIGRPARLYRLSAQADVLFPQQYDAMLTDVLRDLAALDGPAKVDLLLRRRVERAGQTLARELEGTPTLRERVRKLAETLDALGYYTTWEQLDGETFRLCQYHCPIRQVAANFPTTCDAEVELYRALLRADIERRCHLASGDPCCSYLIRAPQTVAIAAS</sequence>